<evidence type="ECO:0000256" key="8">
    <source>
        <dbReference type="ARBA" id="ARBA00023098"/>
    </source>
</evidence>
<evidence type="ECO:0000256" key="12">
    <source>
        <dbReference type="ARBA" id="ARBA00023315"/>
    </source>
</evidence>
<keyword evidence="5" id="KW-0808">Transferase</keyword>
<evidence type="ECO:0000256" key="2">
    <source>
        <dbReference type="ARBA" id="ARBA00005189"/>
    </source>
</evidence>
<keyword evidence="12" id="KW-0012">Acyltransferase</keyword>
<dbReference type="PANTHER" id="PTHR23063">
    <property type="entry name" value="PHOSPHOLIPID ACYLTRANSFERASE"/>
    <property type="match status" value="1"/>
</dbReference>
<dbReference type="GO" id="GO:0016020">
    <property type="term" value="C:membrane"/>
    <property type="evidence" value="ECO:0007669"/>
    <property type="project" value="UniProtKB-SubCell"/>
</dbReference>
<evidence type="ECO:0000256" key="5">
    <source>
        <dbReference type="ARBA" id="ARBA00022679"/>
    </source>
</evidence>
<keyword evidence="7" id="KW-1133">Transmembrane helix</keyword>
<dbReference type="InterPro" id="IPR045252">
    <property type="entry name" value="LPCAT1-like"/>
</dbReference>
<evidence type="ECO:0000313" key="14">
    <source>
        <dbReference type="EMBL" id="KNE86455.1"/>
    </source>
</evidence>
<dbReference type="Proteomes" id="UP000054564">
    <property type="component" value="Unassembled WGS sequence"/>
</dbReference>
<evidence type="ECO:0000256" key="7">
    <source>
        <dbReference type="ARBA" id="ARBA00022989"/>
    </source>
</evidence>
<evidence type="ECO:0000256" key="3">
    <source>
        <dbReference type="ARBA" id="ARBA00008655"/>
    </source>
</evidence>
<comment type="similarity">
    <text evidence="3">Belongs to the 1-acyl-sn-glycerol-3-phosphate acyltransferase family.</text>
</comment>
<evidence type="ECO:0000256" key="1">
    <source>
        <dbReference type="ARBA" id="ARBA00004370"/>
    </source>
</evidence>
<comment type="caution">
    <text evidence="14">The sequence shown here is derived from an EMBL/GenBank/DDBJ whole genome shotgun (WGS) entry which is preliminary data.</text>
</comment>
<dbReference type="GO" id="GO:0005783">
    <property type="term" value="C:endoplasmic reticulum"/>
    <property type="evidence" value="ECO:0007669"/>
    <property type="project" value="TreeGrafter"/>
</dbReference>
<keyword evidence="8" id="KW-0443">Lipid metabolism</keyword>
<protein>
    <recommendedName>
        <fullName evidence="13">Phospholipid/glycerol acyltransferase domain-containing protein</fullName>
    </recommendedName>
</protein>
<keyword evidence="10" id="KW-0594">Phospholipid biosynthesis</keyword>
<comment type="subcellular location">
    <subcellularLocation>
        <location evidence="1">Membrane</location>
    </subcellularLocation>
</comment>
<dbReference type="SUPFAM" id="SSF69593">
    <property type="entry name" value="Glycerol-3-phosphate (1)-acyltransferase"/>
    <property type="match status" value="1"/>
</dbReference>
<proteinExistence type="inferred from homology"/>
<dbReference type="PANTHER" id="PTHR23063:SF52">
    <property type="entry name" value="LYSOPHOSPHATIDYLCHOLINE ACYLTRANSFERASE"/>
    <property type="match status" value="1"/>
</dbReference>
<dbReference type="InterPro" id="IPR002123">
    <property type="entry name" value="Plipid/glycerol_acylTrfase"/>
</dbReference>
<evidence type="ECO:0000256" key="9">
    <source>
        <dbReference type="ARBA" id="ARBA00023136"/>
    </source>
</evidence>
<dbReference type="GO" id="GO:0008654">
    <property type="term" value="P:phospholipid biosynthetic process"/>
    <property type="evidence" value="ECO:0007669"/>
    <property type="project" value="UniProtKB-KW"/>
</dbReference>
<comment type="pathway">
    <text evidence="2">Lipid metabolism.</text>
</comment>
<evidence type="ECO:0000313" key="15">
    <source>
        <dbReference type="Proteomes" id="UP000054564"/>
    </source>
</evidence>
<dbReference type="CDD" id="cd07991">
    <property type="entry name" value="LPLAT_LPCAT1-like"/>
    <property type="match status" value="1"/>
</dbReference>
<feature type="non-terminal residue" evidence="14">
    <location>
        <position position="1"/>
    </location>
</feature>
<evidence type="ECO:0000256" key="11">
    <source>
        <dbReference type="ARBA" id="ARBA00023264"/>
    </source>
</evidence>
<evidence type="ECO:0000259" key="13">
    <source>
        <dbReference type="Pfam" id="PF01553"/>
    </source>
</evidence>
<dbReference type="EMBL" id="AJIL01009606">
    <property type="protein sequence ID" value="KNE86455.1"/>
    <property type="molecule type" value="Genomic_DNA"/>
</dbReference>
<dbReference type="GO" id="GO:0008374">
    <property type="term" value="F:O-acyltransferase activity"/>
    <property type="evidence" value="ECO:0007669"/>
    <property type="project" value="InterPro"/>
</dbReference>
<evidence type="ECO:0000256" key="10">
    <source>
        <dbReference type="ARBA" id="ARBA00023209"/>
    </source>
</evidence>
<gene>
    <name evidence="14" type="ORF">PSTG_20184</name>
</gene>
<reference evidence="15" key="1">
    <citation type="submission" date="2014-03" db="EMBL/GenBank/DDBJ databases">
        <title>The Genome Sequence of Puccinia striiformis f. sp. tritici PST-78.</title>
        <authorList>
            <consortium name="The Broad Institute Genome Sequencing Platform"/>
            <person name="Cuomo C."/>
            <person name="Hulbert S."/>
            <person name="Chen X."/>
            <person name="Walker B."/>
            <person name="Young S.K."/>
            <person name="Zeng Q."/>
            <person name="Gargeya S."/>
            <person name="Fitzgerald M."/>
            <person name="Haas B."/>
            <person name="Abouelleil A."/>
            <person name="Alvarado L."/>
            <person name="Arachchi H.M."/>
            <person name="Berlin A.M."/>
            <person name="Chapman S.B."/>
            <person name="Goldberg J."/>
            <person name="Griggs A."/>
            <person name="Gujja S."/>
            <person name="Hansen M."/>
            <person name="Howarth C."/>
            <person name="Imamovic A."/>
            <person name="Larimer J."/>
            <person name="McCowan C."/>
            <person name="Montmayeur A."/>
            <person name="Murphy C."/>
            <person name="Neiman D."/>
            <person name="Pearson M."/>
            <person name="Priest M."/>
            <person name="Roberts A."/>
            <person name="Saif S."/>
            <person name="Shea T."/>
            <person name="Sisk P."/>
            <person name="Sykes S."/>
            <person name="Wortman J."/>
            <person name="Nusbaum C."/>
            <person name="Birren B."/>
        </authorList>
    </citation>
    <scope>NUCLEOTIDE SEQUENCE [LARGE SCALE GENOMIC DNA]</scope>
    <source>
        <strain evidence="15">race PST-78</strain>
    </source>
</reference>
<keyword evidence="6" id="KW-0812">Transmembrane</keyword>
<evidence type="ECO:0000256" key="6">
    <source>
        <dbReference type="ARBA" id="ARBA00022692"/>
    </source>
</evidence>
<sequence length="128" mass="14696">KGWSQVAIFPEGTCTNHAALIQFKKGAFIAGLPVQPVLIRYPNKHDTFTWTWQGPSLMRLFWLTLAQFHSRCEIEFLPVYKPSELEKQNPSLYAHNVRNLMAKALNVPTTEYCFSDALLIERASKWNA</sequence>
<dbReference type="AlphaFoldDB" id="A0A0L0UHR2"/>
<keyword evidence="4" id="KW-0444">Lipid biosynthesis</keyword>
<feature type="domain" description="Phospholipid/glycerol acyltransferase" evidence="13">
    <location>
        <begin position="2"/>
        <end position="39"/>
    </location>
</feature>
<keyword evidence="15" id="KW-1185">Reference proteome</keyword>
<keyword evidence="9" id="KW-0472">Membrane</keyword>
<name>A0A0L0UHR2_9BASI</name>
<organism evidence="14 15">
    <name type="scientific">Puccinia striiformis f. sp. tritici PST-78</name>
    <dbReference type="NCBI Taxonomy" id="1165861"/>
    <lineage>
        <taxon>Eukaryota</taxon>
        <taxon>Fungi</taxon>
        <taxon>Dikarya</taxon>
        <taxon>Basidiomycota</taxon>
        <taxon>Pucciniomycotina</taxon>
        <taxon>Pucciniomycetes</taxon>
        <taxon>Pucciniales</taxon>
        <taxon>Pucciniaceae</taxon>
        <taxon>Puccinia</taxon>
    </lineage>
</organism>
<dbReference type="Pfam" id="PF01553">
    <property type="entry name" value="Acyltransferase"/>
    <property type="match status" value="1"/>
</dbReference>
<evidence type="ECO:0000256" key="4">
    <source>
        <dbReference type="ARBA" id="ARBA00022516"/>
    </source>
</evidence>
<dbReference type="GO" id="GO:0042171">
    <property type="term" value="F:lysophosphatidic acid acyltransferase activity"/>
    <property type="evidence" value="ECO:0007669"/>
    <property type="project" value="TreeGrafter"/>
</dbReference>
<accession>A0A0L0UHR2</accession>
<keyword evidence="11" id="KW-1208">Phospholipid metabolism</keyword>
<dbReference type="STRING" id="1165861.A0A0L0UHR2"/>